<organism evidence="5 6">
    <name type="scientific">Formosa sediminum</name>
    <dbReference type="NCBI Taxonomy" id="2594004"/>
    <lineage>
        <taxon>Bacteria</taxon>
        <taxon>Pseudomonadati</taxon>
        <taxon>Bacteroidota</taxon>
        <taxon>Flavobacteriia</taxon>
        <taxon>Flavobacteriales</taxon>
        <taxon>Flavobacteriaceae</taxon>
        <taxon>Formosa</taxon>
    </lineage>
</organism>
<dbReference type="PANTHER" id="PTHR34978">
    <property type="entry name" value="POSSIBLE SENSOR-TRANSDUCER PROTEIN BLAR"/>
    <property type="match status" value="1"/>
</dbReference>
<evidence type="ECO:0000259" key="3">
    <source>
        <dbReference type="Pfam" id="PF03544"/>
    </source>
</evidence>
<dbReference type="RefSeq" id="WP_143380546.1">
    <property type="nucleotide sequence ID" value="NZ_CP041637.1"/>
</dbReference>
<feature type="coiled-coil region" evidence="1">
    <location>
        <begin position="297"/>
        <end position="324"/>
    </location>
</feature>
<dbReference type="Pfam" id="PF03544">
    <property type="entry name" value="TonB_C"/>
    <property type="match status" value="1"/>
</dbReference>
<name>A0A516GQ41_9FLAO</name>
<dbReference type="EMBL" id="CP041637">
    <property type="protein sequence ID" value="QDO93644.1"/>
    <property type="molecule type" value="Genomic_DNA"/>
</dbReference>
<feature type="transmembrane region" description="Helical" evidence="2">
    <location>
        <begin position="100"/>
        <end position="120"/>
    </location>
</feature>
<sequence length="454" mass="52330">MLHYILQTIAFQLFFLLVFDLFLKHETFFNWNRFYLLFTPIASLILPVIKINSFKQLVPQSYVIQLPEVILNPDANTLQTQLLPTVYLKNSTSFWSWETILYLGVVVAAVIFLVKIYRLIKTIVNSYKNEENGLTIVTIKNSTTAFSFFNYVFLGDCIPKHTYATILSHESVHIKQKHSIDLLLFELLRILFWFNPLVYMYQNRMVTLHEYIADALVVKHQDKTTYYQNLLSQVFDVNHISFINPFFKQSLIKKRIIMLTKSKSKQIHLLKYALLVPMVCSMLLYTSCDKEADNSESTEMKTSEEQLQEKIDKLMEENPNVKIEISDVESTSDVDVEVPYSVVEHPPVFSGCEDVPTAEQKNCFSGKISQFVGQNFNTDLATTLGLSGRQRISVLFKIDKSGDIKDVKARAPHPELEAEAIRVINKLPKMQPGKQKGKEVTVPYVLPIVFEVQE</sequence>
<dbReference type="InterPro" id="IPR008756">
    <property type="entry name" value="Peptidase_M56"/>
</dbReference>
<keyword evidence="2" id="KW-0812">Transmembrane</keyword>
<dbReference type="SUPFAM" id="SSF74653">
    <property type="entry name" value="TolA/TonB C-terminal domain"/>
    <property type="match status" value="1"/>
</dbReference>
<dbReference type="Pfam" id="PF05569">
    <property type="entry name" value="Peptidase_M56"/>
    <property type="match status" value="1"/>
</dbReference>
<dbReference type="InterPro" id="IPR052173">
    <property type="entry name" value="Beta-lactam_resp_regulator"/>
</dbReference>
<protein>
    <submittedName>
        <fullName evidence="5">BlaR1 peptidase M56 family protein</fullName>
    </submittedName>
</protein>
<dbReference type="OrthoDB" id="1522859at2"/>
<evidence type="ECO:0000256" key="1">
    <source>
        <dbReference type="SAM" id="Coils"/>
    </source>
</evidence>
<keyword evidence="6" id="KW-1185">Reference proteome</keyword>
<keyword evidence="2" id="KW-1133">Transmembrane helix</keyword>
<accession>A0A516GQ41</accession>
<feature type="domain" description="TonB C-terminal" evidence="3">
    <location>
        <begin position="391"/>
        <end position="451"/>
    </location>
</feature>
<dbReference type="InterPro" id="IPR037682">
    <property type="entry name" value="TonB_C"/>
</dbReference>
<evidence type="ECO:0000313" key="6">
    <source>
        <dbReference type="Proteomes" id="UP000319209"/>
    </source>
</evidence>
<dbReference type="KEGG" id="fop:FNB79_06530"/>
<dbReference type="Gene3D" id="3.30.1150.10">
    <property type="match status" value="1"/>
</dbReference>
<dbReference type="GO" id="GO:0055085">
    <property type="term" value="P:transmembrane transport"/>
    <property type="evidence" value="ECO:0007669"/>
    <property type="project" value="InterPro"/>
</dbReference>
<dbReference type="PANTHER" id="PTHR34978:SF3">
    <property type="entry name" value="SLR0241 PROTEIN"/>
    <property type="match status" value="1"/>
</dbReference>
<feature type="transmembrane region" description="Helical" evidence="2">
    <location>
        <begin position="182"/>
        <end position="201"/>
    </location>
</feature>
<dbReference type="Proteomes" id="UP000319209">
    <property type="component" value="Chromosome"/>
</dbReference>
<evidence type="ECO:0000256" key="2">
    <source>
        <dbReference type="SAM" id="Phobius"/>
    </source>
</evidence>
<gene>
    <name evidence="5" type="ORF">FNB79_06530</name>
</gene>
<feature type="transmembrane region" description="Helical" evidence="2">
    <location>
        <begin position="6"/>
        <end position="23"/>
    </location>
</feature>
<keyword evidence="2" id="KW-0472">Membrane</keyword>
<dbReference type="AlphaFoldDB" id="A0A516GQ41"/>
<keyword evidence="1" id="KW-0175">Coiled coil</keyword>
<reference evidence="5 6" key="1">
    <citation type="submission" date="2019-07" db="EMBL/GenBank/DDBJ databases">
        <title>Genome sequencing for Formosa sp. PS13.</title>
        <authorList>
            <person name="Park S.-J."/>
        </authorList>
    </citation>
    <scope>NUCLEOTIDE SEQUENCE [LARGE SCALE GENOMIC DNA]</scope>
    <source>
        <strain evidence="5 6">PS13</strain>
    </source>
</reference>
<proteinExistence type="predicted"/>
<feature type="domain" description="Peptidase M56" evidence="4">
    <location>
        <begin position="165"/>
        <end position="259"/>
    </location>
</feature>
<evidence type="ECO:0000259" key="4">
    <source>
        <dbReference type="Pfam" id="PF05569"/>
    </source>
</evidence>
<feature type="transmembrane region" description="Helical" evidence="2">
    <location>
        <begin position="35"/>
        <end position="53"/>
    </location>
</feature>
<evidence type="ECO:0000313" key="5">
    <source>
        <dbReference type="EMBL" id="QDO93644.1"/>
    </source>
</evidence>